<comment type="caution">
    <text evidence="1">The sequence shown here is derived from an EMBL/GenBank/DDBJ whole genome shotgun (WGS) entry which is preliminary data.</text>
</comment>
<dbReference type="EMBL" id="CAJJDP010000164">
    <property type="protein sequence ID" value="CAD8213450.1"/>
    <property type="molecule type" value="Genomic_DNA"/>
</dbReference>
<dbReference type="AlphaFoldDB" id="A0A8S1YHB5"/>
<dbReference type="Proteomes" id="UP000683925">
    <property type="component" value="Unassembled WGS sequence"/>
</dbReference>
<protein>
    <submittedName>
        <fullName evidence="1">Uncharacterized protein</fullName>
    </submittedName>
</protein>
<accession>A0A8S1YHB5</accession>
<name>A0A8S1YHB5_PAROT</name>
<evidence type="ECO:0000313" key="1">
    <source>
        <dbReference type="EMBL" id="CAD8213450.1"/>
    </source>
</evidence>
<organism evidence="1 2">
    <name type="scientific">Paramecium octaurelia</name>
    <dbReference type="NCBI Taxonomy" id="43137"/>
    <lineage>
        <taxon>Eukaryota</taxon>
        <taxon>Sar</taxon>
        <taxon>Alveolata</taxon>
        <taxon>Ciliophora</taxon>
        <taxon>Intramacronucleata</taxon>
        <taxon>Oligohymenophorea</taxon>
        <taxon>Peniculida</taxon>
        <taxon>Parameciidae</taxon>
        <taxon>Paramecium</taxon>
    </lineage>
</organism>
<sequence length="103" mass="12382">MNLKKKQLSLKQMTNSLEETLNHQQLVKDQMNSTQTVKGKLIVQEFSRIRKTQNNLLQYHQKWNQIYPIEWFCLLKLQVDKEDIYQKHDFIKTGWLFATASNL</sequence>
<reference evidence="1" key="1">
    <citation type="submission" date="2021-01" db="EMBL/GenBank/DDBJ databases">
        <authorList>
            <consortium name="Genoscope - CEA"/>
            <person name="William W."/>
        </authorList>
    </citation>
    <scope>NUCLEOTIDE SEQUENCE</scope>
</reference>
<keyword evidence="2" id="KW-1185">Reference proteome</keyword>
<gene>
    <name evidence="1" type="ORF">POCTA_138.1.T1620003</name>
</gene>
<evidence type="ECO:0000313" key="2">
    <source>
        <dbReference type="Proteomes" id="UP000683925"/>
    </source>
</evidence>
<proteinExistence type="predicted"/>